<name>A0ACA9YCD8_9ASCO</name>
<gene>
    <name evidence="1" type="ORF">CLIB1444_09S05182</name>
</gene>
<comment type="caution">
    <text evidence="1">The sequence shown here is derived from an EMBL/GenBank/DDBJ whole genome shotgun (WGS) entry which is preliminary data.</text>
</comment>
<organism evidence="1 2">
    <name type="scientific">[Candida] jaroonii</name>
    <dbReference type="NCBI Taxonomy" id="467808"/>
    <lineage>
        <taxon>Eukaryota</taxon>
        <taxon>Fungi</taxon>
        <taxon>Dikarya</taxon>
        <taxon>Ascomycota</taxon>
        <taxon>Saccharomycotina</taxon>
        <taxon>Pichiomycetes</taxon>
        <taxon>Debaryomycetaceae</taxon>
        <taxon>Yamadazyma</taxon>
    </lineage>
</organism>
<sequence length="690" mass="79780">MNEPELLKRLILEADSLTIRQGLFLLNENGTFKELSPDARECLEEVMKEMNWMASYKVYFSIPYSFTVNNNNESRTNSSAEDISKSDSQSTALPKGSTSKADNYSRDVIPQWTRKITNEWLDLKFGQVDKKFENIWSEWGVYIENNDMNNAPEGLKRIHQVKSSLPGNIVMTKGCPEDDVKDAFFSKIKSVLYEYLAVLNFSGGSRRTELLKPFKSRPDFSFNDTDGTDIRFFIEFKKHGLFNYVDENGIKDNHEMNTIMKQASKYMVSAGIDCCIISDVEVSILVQLDFETSEGKTEKILKAKGKIETIAFVPFKYYVFHPNDTVYTFQAILCSVLYDQKLRAGDPIQKQNVERLKALILKEDPELRVPRSGGSRGSSGSESQISHSTPPGSSMISYTPLRSIDEQDSSTENMDVDENPKTNEQKSWSQYKDRIFYFNKGDFEALQQGGYYLNTVLKLNRAAIDRVLPHLNIPPSVPYVILKVYDLNSSDIYTEYHDWEIGYEELKRFMEDKFNTEVECYIRTNAYNESHHKGECLRVPKMYEFGGGFIKEDGDFFSFGWYLILEYLEKDSNHKFSLEEAKNQVKLLGSMGIQHNDIHPRNVVVSHSRFNLIDFSEAHLDEIDIHEDLESLEYVWKKTLEHVWNKNVEQPQQLQSSFGAHEEVQNRRKVEQIKDMNYSGDSDKENRTKE</sequence>
<reference evidence="1" key="1">
    <citation type="submission" date="2022-06" db="EMBL/GenBank/DDBJ databases">
        <authorList>
            <person name="Legras J.-L."/>
            <person name="Devillers H."/>
            <person name="Grondin C."/>
        </authorList>
    </citation>
    <scope>NUCLEOTIDE SEQUENCE</scope>
    <source>
        <strain evidence="1">CLIB 1444</strain>
    </source>
</reference>
<accession>A0ACA9YCD8</accession>
<protein>
    <submittedName>
        <fullName evidence="1">Uncharacterized protein</fullName>
    </submittedName>
</protein>
<dbReference type="Proteomes" id="UP001152531">
    <property type="component" value="Unassembled WGS sequence"/>
</dbReference>
<proteinExistence type="predicted"/>
<evidence type="ECO:0000313" key="1">
    <source>
        <dbReference type="EMBL" id="CAH6722511.1"/>
    </source>
</evidence>
<evidence type="ECO:0000313" key="2">
    <source>
        <dbReference type="Proteomes" id="UP001152531"/>
    </source>
</evidence>
<dbReference type="EMBL" id="CALSDN010000009">
    <property type="protein sequence ID" value="CAH6722511.1"/>
    <property type="molecule type" value="Genomic_DNA"/>
</dbReference>
<keyword evidence="2" id="KW-1185">Reference proteome</keyword>